<feature type="compositionally biased region" description="Basic and acidic residues" evidence="1">
    <location>
        <begin position="189"/>
        <end position="202"/>
    </location>
</feature>
<feature type="compositionally biased region" description="Basic and acidic residues" evidence="1">
    <location>
        <begin position="54"/>
        <end position="88"/>
    </location>
</feature>
<protein>
    <submittedName>
        <fullName evidence="2">Uncharacterized protein</fullName>
    </submittedName>
</protein>
<gene>
    <name evidence="2" type="ORF">SHERM_12529</name>
</gene>
<reference evidence="2" key="1">
    <citation type="submission" date="2019-12" db="EMBL/GenBank/DDBJ databases">
        <authorList>
            <person name="Scholes J."/>
        </authorList>
    </citation>
    <scope>NUCLEOTIDE SEQUENCE</scope>
</reference>
<evidence type="ECO:0000313" key="3">
    <source>
        <dbReference type="Proteomes" id="UP001153555"/>
    </source>
</evidence>
<accession>A0A9N7MQL3</accession>
<feature type="compositionally biased region" description="Basic and acidic residues" evidence="1">
    <location>
        <begin position="172"/>
        <end position="183"/>
    </location>
</feature>
<name>A0A9N7MQL3_STRHE</name>
<evidence type="ECO:0000313" key="2">
    <source>
        <dbReference type="EMBL" id="CAA0811322.1"/>
    </source>
</evidence>
<keyword evidence="3" id="KW-1185">Reference proteome</keyword>
<dbReference type="AlphaFoldDB" id="A0A9N7MQL3"/>
<dbReference type="EMBL" id="CACSLK010008332">
    <property type="protein sequence ID" value="CAA0811322.1"/>
    <property type="molecule type" value="Genomic_DNA"/>
</dbReference>
<dbReference type="Proteomes" id="UP001153555">
    <property type="component" value="Unassembled WGS sequence"/>
</dbReference>
<comment type="caution">
    <text evidence="2">The sequence shown here is derived from an EMBL/GenBank/DDBJ whole genome shotgun (WGS) entry which is preliminary data.</text>
</comment>
<sequence>MDQKGERREQRLPPDYVSLAQLRERWLQKRREEEMRDKQKEVEMIEKNEYQKSKRNWPEKVADGRRRRETNGGRERGWAVVDKGKGDEMPMGGSETKTYQRKNKKKNRYGRMEKSEKESEVEQEKLQIDTNSDVSGGIKEVLSGKNRGNTTEFRGGLTRNGENWENGVGFDQLKEGAEVELSTKKKMVEKKDYSRNRGERRSNRNYRSMKNDADVSEGNVVEKESMDSTRDKNLEVYSATGRLNGDHRVEDEGLNGDQKAEEFVLDVENLKIEGELGNGYNRRYWNQKGNHGRKFRGSFDSNDRNRKAGDVRRYGRFEGHRAMTEREMIGKMWVRKEVRLAADDGAHRVVLFGTPEDQE</sequence>
<proteinExistence type="predicted"/>
<feature type="compositionally biased region" description="Basic and acidic residues" evidence="1">
    <location>
        <begin position="220"/>
        <end position="229"/>
    </location>
</feature>
<feature type="region of interest" description="Disordered" evidence="1">
    <location>
        <begin position="54"/>
        <end position="229"/>
    </location>
</feature>
<feature type="compositionally biased region" description="Basic residues" evidence="1">
    <location>
        <begin position="99"/>
        <end position="109"/>
    </location>
</feature>
<organism evidence="2 3">
    <name type="scientific">Striga hermonthica</name>
    <name type="common">Purple witchweed</name>
    <name type="synonym">Buchnera hermonthica</name>
    <dbReference type="NCBI Taxonomy" id="68872"/>
    <lineage>
        <taxon>Eukaryota</taxon>
        <taxon>Viridiplantae</taxon>
        <taxon>Streptophyta</taxon>
        <taxon>Embryophyta</taxon>
        <taxon>Tracheophyta</taxon>
        <taxon>Spermatophyta</taxon>
        <taxon>Magnoliopsida</taxon>
        <taxon>eudicotyledons</taxon>
        <taxon>Gunneridae</taxon>
        <taxon>Pentapetalae</taxon>
        <taxon>asterids</taxon>
        <taxon>lamiids</taxon>
        <taxon>Lamiales</taxon>
        <taxon>Orobanchaceae</taxon>
        <taxon>Buchnereae</taxon>
        <taxon>Striga</taxon>
    </lineage>
</organism>
<evidence type="ECO:0000256" key="1">
    <source>
        <dbReference type="SAM" id="MobiDB-lite"/>
    </source>
</evidence>
<feature type="compositionally biased region" description="Basic and acidic residues" evidence="1">
    <location>
        <begin position="110"/>
        <end position="127"/>
    </location>
</feature>
<dbReference type="OrthoDB" id="10572815at2759"/>